<comment type="caution">
    <text evidence="1">The sequence shown here is derived from an EMBL/GenBank/DDBJ whole genome shotgun (WGS) entry which is preliminary data.</text>
</comment>
<proteinExistence type="predicted"/>
<keyword evidence="2" id="KW-1185">Reference proteome</keyword>
<gene>
    <name evidence="1" type="ORF">GCM10022236_37270</name>
</gene>
<evidence type="ECO:0008006" key="3">
    <source>
        <dbReference type="Google" id="ProtNLM"/>
    </source>
</evidence>
<dbReference type="Proteomes" id="UP001501490">
    <property type="component" value="Unassembled WGS sequence"/>
</dbReference>
<sequence length="301" mass="30550">MSEESQVVARRGVLRGGAIAAGVAAGAVIAGSRVTRADAAVGDPVTVGGSFTANNQSTTFTMQNGATTPTMRLINQTGPALRLDPVTDDDPGSLAIGNVAGGVQGPWVGVDDGTGSPFTTYLATGVDIAQLPVPVAFTPVRVLDTRNSDGRLGIIDASPSPFDSAFRLKDGAWIDIAIDTATATDYSVEAAFLNVTITGAQSNGFVTVCPPGPRPVASTINFVKGQSIANGVFVAVGPVGDLFAVRVYARATTHVVLDLSGLSVNGLSGPAAAGPAAVKAKRAAAKSRPSARLVRVRARKR</sequence>
<dbReference type="InterPro" id="IPR006311">
    <property type="entry name" value="TAT_signal"/>
</dbReference>
<dbReference type="RefSeq" id="WP_344807366.1">
    <property type="nucleotide sequence ID" value="NZ_BAABAB010000028.1"/>
</dbReference>
<evidence type="ECO:0000313" key="1">
    <source>
        <dbReference type="EMBL" id="GAA3631255.1"/>
    </source>
</evidence>
<reference evidence="2" key="1">
    <citation type="journal article" date="2019" name="Int. J. Syst. Evol. Microbiol.">
        <title>The Global Catalogue of Microorganisms (GCM) 10K type strain sequencing project: providing services to taxonomists for standard genome sequencing and annotation.</title>
        <authorList>
            <consortium name="The Broad Institute Genomics Platform"/>
            <consortium name="The Broad Institute Genome Sequencing Center for Infectious Disease"/>
            <person name="Wu L."/>
            <person name="Ma J."/>
        </authorList>
    </citation>
    <scope>NUCLEOTIDE SEQUENCE [LARGE SCALE GENOMIC DNA]</scope>
    <source>
        <strain evidence="2">JCM 16929</strain>
    </source>
</reference>
<organism evidence="1 2">
    <name type="scientific">Microlunatus ginsengisoli</name>
    <dbReference type="NCBI Taxonomy" id="363863"/>
    <lineage>
        <taxon>Bacteria</taxon>
        <taxon>Bacillati</taxon>
        <taxon>Actinomycetota</taxon>
        <taxon>Actinomycetes</taxon>
        <taxon>Propionibacteriales</taxon>
        <taxon>Propionibacteriaceae</taxon>
        <taxon>Microlunatus</taxon>
    </lineage>
</organism>
<accession>A0ABP7AFK1</accession>
<dbReference type="EMBL" id="BAABAB010000028">
    <property type="protein sequence ID" value="GAA3631255.1"/>
    <property type="molecule type" value="Genomic_DNA"/>
</dbReference>
<dbReference type="PROSITE" id="PS51318">
    <property type="entry name" value="TAT"/>
    <property type="match status" value="1"/>
</dbReference>
<protein>
    <recommendedName>
        <fullName evidence="3">DUF4397 domain-containing protein</fullName>
    </recommendedName>
</protein>
<evidence type="ECO:0000313" key="2">
    <source>
        <dbReference type="Proteomes" id="UP001501490"/>
    </source>
</evidence>
<name>A0ABP7AFK1_9ACTN</name>